<reference evidence="1" key="1">
    <citation type="journal article" date="2021" name="New Phytol.">
        <title>Evolutionary innovations through gain and loss of genes in the ectomycorrhizal Boletales.</title>
        <authorList>
            <person name="Wu G."/>
            <person name="Miyauchi S."/>
            <person name="Morin E."/>
            <person name="Kuo A."/>
            <person name="Drula E."/>
            <person name="Varga T."/>
            <person name="Kohler A."/>
            <person name="Feng B."/>
            <person name="Cao Y."/>
            <person name="Lipzen A."/>
            <person name="Daum C."/>
            <person name="Hundley H."/>
            <person name="Pangilinan J."/>
            <person name="Johnson J."/>
            <person name="Barry K."/>
            <person name="LaButti K."/>
            <person name="Ng V."/>
            <person name="Ahrendt S."/>
            <person name="Min B."/>
            <person name="Choi I.G."/>
            <person name="Park H."/>
            <person name="Plett J.M."/>
            <person name="Magnuson J."/>
            <person name="Spatafora J.W."/>
            <person name="Nagy L.G."/>
            <person name="Henrissat B."/>
            <person name="Grigoriev I.V."/>
            <person name="Yang Z.L."/>
            <person name="Xu J."/>
            <person name="Martin F.M."/>
        </authorList>
    </citation>
    <scope>NUCLEOTIDE SEQUENCE</scope>
    <source>
        <strain evidence="1">KUC20120723A-06</strain>
    </source>
</reference>
<evidence type="ECO:0000313" key="1">
    <source>
        <dbReference type="EMBL" id="KAH7924636.1"/>
    </source>
</evidence>
<name>A0ACB8BFL0_9AGAM</name>
<dbReference type="Proteomes" id="UP000790709">
    <property type="component" value="Unassembled WGS sequence"/>
</dbReference>
<evidence type="ECO:0000313" key="2">
    <source>
        <dbReference type="Proteomes" id="UP000790709"/>
    </source>
</evidence>
<protein>
    <submittedName>
        <fullName evidence="1">NAD(P)-binding protein</fullName>
    </submittedName>
</protein>
<proteinExistence type="predicted"/>
<accession>A0ACB8BFL0</accession>
<sequence length="285" mass="31224">MSSPARVWFITGASTGFGRSVTELALKSGDVVVATLRKPEMLADLVAKYPPTQLLVLPLDVTRPSEISAAFSKALEAFGRIDIVFNNAGYYVVAEAEGLSEENARGMFEVMFWGAANVTKEAIRCFRDINKPHGGRLLQVSSRRAWGPAPGSVHYAAAKAALECLTEGYVAELDPHWNIKITLIEPGLFRTAATNCIIEPVHPSYQDPSLPTMKYRSLYPGVERLFTGDPDKLALAMLKLVGLEDPPLHLPLHKVALEGAREKAEILLRAANDFASWSDDIYVDE</sequence>
<keyword evidence="2" id="KW-1185">Reference proteome</keyword>
<gene>
    <name evidence="1" type="ORF">BV22DRAFT_497080</name>
</gene>
<dbReference type="EMBL" id="MU266420">
    <property type="protein sequence ID" value="KAH7924636.1"/>
    <property type="molecule type" value="Genomic_DNA"/>
</dbReference>
<organism evidence="1 2">
    <name type="scientific">Leucogyrophana mollusca</name>
    <dbReference type="NCBI Taxonomy" id="85980"/>
    <lineage>
        <taxon>Eukaryota</taxon>
        <taxon>Fungi</taxon>
        <taxon>Dikarya</taxon>
        <taxon>Basidiomycota</taxon>
        <taxon>Agaricomycotina</taxon>
        <taxon>Agaricomycetes</taxon>
        <taxon>Agaricomycetidae</taxon>
        <taxon>Boletales</taxon>
        <taxon>Boletales incertae sedis</taxon>
        <taxon>Leucogyrophana</taxon>
    </lineage>
</organism>
<comment type="caution">
    <text evidence="1">The sequence shown here is derived from an EMBL/GenBank/DDBJ whole genome shotgun (WGS) entry which is preliminary data.</text>
</comment>